<dbReference type="Gene3D" id="1.10.10.10">
    <property type="entry name" value="Winged helix-like DNA-binding domain superfamily/Winged helix DNA-binding domain"/>
    <property type="match status" value="1"/>
</dbReference>
<keyword evidence="1" id="KW-0805">Transcription regulation</keyword>
<evidence type="ECO:0000256" key="2">
    <source>
        <dbReference type="ARBA" id="ARBA00023125"/>
    </source>
</evidence>
<evidence type="ECO:0000256" key="3">
    <source>
        <dbReference type="ARBA" id="ARBA00023163"/>
    </source>
</evidence>
<dbReference type="Pfam" id="PF14417">
    <property type="entry name" value="MEDS"/>
    <property type="match status" value="1"/>
</dbReference>
<keyword evidence="2" id="KW-0238">DNA-binding</keyword>
<dbReference type="PROSITE" id="PS00622">
    <property type="entry name" value="HTH_LUXR_1"/>
    <property type="match status" value="1"/>
</dbReference>
<dbReference type="SMART" id="SM00421">
    <property type="entry name" value="HTH_LUXR"/>
    <property type="match status" value="1"/>
</dbReference>
<evidence type="ECO:0000313" key="6">
    <source>
        <dbReference type="EMBL" id="GAA4717156.1"/>
    </source>
</evidence>
<dbReference type="RefSeq" id="WP_345523524.1">
    <property type="nucleotide sequence ID" value="NZ_BAABKM010000004.1"/>
</dbReference>
<evidence type="ECO:0000256" key="1">
    <source>
        <dbReference type="ARBA" id="ARBA00023015"/>
    </source>
</evidence>
<dbReference type="EMBL" id="BAABKM010000004">
    <property type="protein sequence ID" value="GAA4717156.1"/>
    <property type="molecule type" value="Genomic_DNA"/>
</dbReference>
<dbReference type="InterPro" id="IPR000792">
    <property type="entry name" value="Tscrpt_reg_LuxR_C"/>
</dbReference>
<reference evidence="7" key="1">
    <citation type="journal article" date="2019" name="Int. J. Syst. Evol. Microbiol.">
        <title>The Global Catalogue of Microorganisms (GCM) 10K type strain sequencing project: providing services to taxonomists for standard genome sequencing and annotation.</title>
        <authorList>
            <consortium name="The Broad Institute Genomics Platform"/>
            <consortium name="The Broad Institute Genome Sequencing Center for Infectious Disease"/>
            <person name="Wu L."/>
            <person name="Ma J."/>
        </authorList>
    </citation>
    <scope>NUCLEOTIDE SEQUENCE [LARGE SCALE GENOMIC DNA]</scope>
    <source>
        <strain evidence="7">JCM 18531</strain>
    </source>
</reference>
<sequence>MNIVDIGIPGVDGIPRGTHLCALYSGSAERDDLLLPFLREGLRDGDTCLCYVDGLDPSAMRARVITDAGVGDPPTDRFDVRPASEVYLQSGKFSVEHMTSVLSDCVDQVAAEGSGLLRATGEMPWPGVLLQPHGADDFFVYEAAVNEVVDQKPAVFMCMYDLQRFGLDMLVAVLKTHPMVLLDQTVLDNPHFATRAEGHADAAAPAVSRPLDTRSPPAHQPDTWPSLTPSELRITASVAKGLTNKDIAQQLFVSPHTVDAHLKHIYTKLGIHSRVELTVLAMQHRTPLS</sequence>
<name>A0ABP8XY88_9ACTN</name>
<dbReference type="PANTHER" id="PTHR44688:SF16">
    <property type="entry name" value="DNA-BINDING TRANSCRIPTIONAL ACTIVATOR DEVR_DOSR"/>
    <property type="match status" value="1"/>
</dbReference>
<proteinExistence type="predicted"/>
<feature type="domain" description="HTH luxR-type" evidence="5">
    <location>
        <begin position="220"/>
        <end position="285"/>
    </location>
</feature>
<evidence type="ECO:0000259" key="5">
    <source>
        <dbReference type="PROSITE" id="PS50043"/>
    </source>
</evidence>
<dbReference type="InterPro" id="IPR036388">
    <property type="entry name" value="WH-like_DNA-bd_sf"/>
</dbReference>
<accession>A0ABP8XY88</accession>
<dbReference type="SUPFAM" id="SSF46894">
    <property type="entry name" value="C-terminal effector domain of the bipartite response regulators"/>
    <property type="match status" value="1"/>
</dbReference>
<dbReference type="PROSITE" id="PS50043">
    <property type="entry name" value="HTH_LUXR_2"/>
    <property type="match status" value="1"/>
</dbReference>
<dbReference type="InterPro" id="IPR016032">
    <property type="entry name" value="Sig_transdc_resp-reg_C-effctor"/>
</dbReference>
<keyword evidence="7" id="KW-1185">Reference proteome</keyword>
<keyword evidence="3" id="KW-0804">Transcription</keyword>
<feature type="region of interest" description="Disordered" evidence="4">
    <location>
        <begin position="198"/>
        <end position="227"/>
    </location>
</feature>
<dbReference type="PANTHER" id="PTHR44688">
    <property type="entry name" value="DNA-BINDING TRANSCRIPTIONAL ACTIVATOR DEVR_DOSR"/>
    <property type="match status" value="1"/>
</dbReference>
<comment type="caution">
    <text evidence="6">The sequence shown here is derived from an EMBL/GenBank/DDBJ whole genome shotgun (WGS) entry which is preliminary data.</text>
</comment>
<evidence type="ECO:0000313" key="7">
    <source>
        <dbReference type="Proteomes" id="UP001499974"/>
    </source>
</evidence>
<gene>
    <name evidence="6" type="ORF">GCM10023349_41270</name>
</gene>
<dbReference type="Proteomes" id="UP001499974">
    <property type="component" value="Unassembled WGS sequence"/>
</dbReference>
<organism evidence="6 7">
    <name type="scientific">Nocardioides conyzicola</name>
    <dbReference type="NCBI Taxonomy" id="1651781"/>
    <lineage>
        <taxon>Bacteria</taxon>
        <taxon>Bacillati</taxon>
        <taxon>Actinomycetota</taxon>
        <taxon>Actinomycetes</taxon>
        <taxon>Propionibacteriales</taxon>
        <taxon>Nocardioidaceae</taxon>
        <taxon>Nocardioides</taxon>
    </lineage>
</organism>
<protein>
    <recommendedName>
        <fullName evidence="5">HTH luxR-type domain-containing protein</fullName>
    </recommendedName>
</protein>
<dbReference type="CDD" id="cd06170">
    <property type="entry name" value="LuxR_C_like"/>
    <property type="match status" value="1"/>
</dbReference>
<dbReference type="InterPro" id="IPR025847">
    <property type="entry name" value="MEDS_domain"/>
</dbReference>
<evidence type="ECO:0000256" key="4">
    <source>
        <dbReference type="SAM" id="MobiDB-lite"/>
    </source>
</evidence>
<dbReference type="PRINTS" id="PR00038">
    <property type="entry name" value="HTHLUXR"/>
</dbReference>
<dbReference type="Pfam" id="PF00196">
    <property type="entry name" value="GerE"/>
    <property type="match status" value="1"/>
</dbReference>